<evidence type="ECO:0000313" key="1">
    <source>
        <dbReference type="EMBL" id="OEY93962.1"/>
    </source>
</evidence>
<organism evidence="1 2">
    <name type="scientific">Acinetobacter qingfengensis</name>
    <dbReference type="NCBI Taxonomy" id="1262585"/>
    <lineage>
        <taxon>Bacteria</taxon>
        <taxon>Pseudomonadati</taxon>
        <taxon>Pseudomonadota</taxon>
        <taxon>Gammaproteobacteria</taxon>
        <taxon>Moraxellales</taxon>
        <taxon>Moraxellaceae</taxon>
        <taxon>Acinetobacter</taxon>
    </lineage>
</organism>
<gene>
    <name evidence="1" type="ORF">BJI46_13720</name>
</gene>
<comment type="caution">
    <text evidence="1">The sequence shown here is derived from an EMBL/GenBank/DDBJ whole genome shotgun (WGS) entry which is preliminary data.</text>
</comment>
<name>A0A1E7R3T7_9GAMM</name>
<accession>A0A1E7R3T7</accession>
<dbReference type="Proteomes" id="UP000185895">
    <property type="component" value="Unassembled WGS sequence"/>
</dbReference>
<dbReference type="AlphaFoldDB" id="A0A1E7R3T7"/>
<protein>
    <submittedName>
        <fullName evidence="1">Uncharacterized protein</fullName>
    </submittedName>
</protein>
<reference evidence="1 2" key="1">
    <citation type="submission" date="2016-09" db="EMBL/GenBank/DDBJ databases">
        <authorList>
            <person name="Capua I."/>
            <person name="De Benedictis P."/>
            <person name="Joannis T."/>
            <person name="Lombin L.H."/>
            <person name="Cattoli G."/>
        </authorList>
    </citation>
    <scope>NUCLEOTIDE SEQUENCE [LARGE SCALE GENOMIC DNA]</scope>
    <source>
        <strain evidence="1 2">ANC 4671</strain>
    </source>
</reference>
<evidence type="ECO:0000313" key="2">
    <source>
        <dbReference type="Proteomes" id="UP000185895"/>
    </source>
</evidence>
<keyword evidence="2" id="KW-1185">Reference proteome</keyword>
<proteinExistence type="predicted"/>
<dbReference type="EMBL" id="MKKK01000037">
    <property type="protein sequence ID" value="OEY93962.1"/>
    <property type="molecule type" value="Genomic_DNA"/>
</dbReference>
<sequence length="70" mass="8557">MIYRIERVNIKCDFYSNVLKSLIIIKYYIFFNYSFLSSRLDQKLFFIKIFLALIRNHPYENNLCNSMFGI</sequence>